<gene>
    <name evidence="2" type="ORF">PPERSA_08560</name>
</gene>
<feature type="region of interest" description="Disordered" evidence="1">
    <location>
        <begin position="1"/>
        <end position="24"/>
    </location>
</feature>
<feature type="compositionally biased region" description="Polar residues" evidence="1">
    <location>
        <begin position="1"/>
        <end position="10"/>
    </location>
</feature>
<dbReference type="AlphaFoldDB" id="A0A0V0R6M3"/>
<reference evidence="2 3" key="1">
    <citation type="journal article" date="2015" name="Sci. Rep.">
        <title>Genome of the facultative scuticociliatosis pathogen Pseudocohnilembus persalinus provides insight into its virulence through horizontal gene transfer.</title>
        <authorList>
            <person name="Xiong J."/>
            <person name="Wang G."/>
            <person name="Cheng J."/>
            <person name="Tian M."/>
            <person name="Pan X."/>
            <person name="Warren A."/>
            <person name="Jiang C."/>
            <person name="Yuan D."/>
            <person name="Miao W."/>
        </authorList>
    </citation>
    <scope>NUCLEOTIDE SEQUENCE [LARGE SCALE GENOMIC DNA]</scope>
    <source>
        <strain evidence="2">36N120E</strain>
    </source>
</reference>
<feature type="compositionally biased region" description="Basic and acidic residues" evidence="1">
    <location>
        <begin position="409"/>
        <end position="453"/>
    </location>
</feature>
<sequence length="736" mass="88097">MENSYSQKLKPQSILKKPDQSLSVQKRIKRSQTALKETNSSFPLFKVVPQNQDLNKLNLARGAQNQFAYQDESLSEKERMRLRRLMYSKENQQYNFQQGQINFLRNKTGLHKSSEKLVKSDQKKIPKYSIFMQDRTNLPPLDFFISTMENKKNPIKIPENYEEFEFGNMGIRTDKYDPTKEYDPITNRQYIHLRPVDKRSISQNLHSSVKKSSMFGNHLFQEGNMFQSEKKSKNYTIHKKDDLWNIDQQNNNIRTQKKFTINKNSRLLQQTKNSIIRSTFQKSIYKKPLTKFEQTQMMTEYEELSDDGGDPNQKDYRLLNYNNKNNIKDKSPRKVSPIQKLLASPYTEVLQFDLILSEKQLKDRERQYRKIRKMKERSNSFKNQLAKVSANVFFSDFVNDNNVFNMEHNRNEKKLKSPEPEIKEKEQKQIEETPKTFKKEEVKEEKKQPEPEQKTQPIKPKIDQNKWLVKRKKIRNFLDTRKKQIKIWTAFFSDQIIDIYLSDIQEVKNSLIKDNFSHNLKVLLSNLDKFESFSVTKEMIIILSNYYNSIADQYFGLQNNEQFENYITKAKNVFELNLESYDYEGLLQYLHIRQKIAHYKLVQYNEILDKIDEQEEEGGNQSISEEYIEKKNILESDLLEIMQGNCNIVLKNEAFYKFRHKDLLINDEEFYYQRENLLNNYQQVAMGMVLTDLQQLKHFSDQPNCRKIYNQLVQTCLDYSLKHNLEKYQQKFRKFL</sequence>
<accession>A0A0V0R6M3</accession>
<evidence type="ECO:0000313" key="2">
    <source>
        <dbReference type="EMBL" id="KRX10157.1"/>
    </source>
</evidence>
<proteinExistence type="predicted"/>
<keyword evidence="3" id="KW-1185">Reference proteome</keyword>
<organism evidence="2 3">
    <name type="scientific">Pseudocohnilembus persalinus</name>
    <name type="common">Ciliate</name>
    <dbReference type="NCBI Taxonomy" id="266149"/>
    <lineage>
        <taxon>Eukaryota</taxon>
        <taxon>Sar</taxon>
        <taxon>Alveolata</taxon>
        <taxon>Ciliophora</taxon>
        <taxon>Intramacronucleata</taxon>
        <taxon>Oligohymenophorea</taxon>
        <taxon>Scuticociliatia</taxon>
        <taxon>Philasterida</taxon>
        <taxon>Pseudocohnilembidae</taxon>
        <taxon>Pseudocohnilembus</taxon>
    </lineage>
</organism>
<dbReference type="InParanoid" id="A0A0V0R6M3"/>
<dbReference type="Proteomes" id="UP000054937">
    <property type="component" value="Unassembled WGS sequence"/>
</dbReference>
<protein>
    <submittedName>
        <fullName evidence="2">Uncharacterized protein</fullName>
    </submittedName>
</protein>
<comment type="caution">
    <text evidence="2">The sequence shown here is derived from an EMBL/GenBank/DDBJ whole genome shotgun (WGS) entry which is preliminary data.</text>
</comment>
<evidence type="ECO:0000256" key="1">
    <source>
        <dbReference type="SAM" id="MobiDB-lite"/>
    </source>
</evidence>
<evidence type="ECO:0000313" key="3">
    <source>
        <dbReference type="Proteomes" id="UP000054937"/>
    </source>
</evidence>
<name>A0A0V0R6M3_PSEPJ</name>
<feature type="region of interest" description="Disordered" evidence="1">
    <location>
        <begin position="409"/>
        <end position="461"/>
    </location>
</feature>
<dbReference type="EMBL" id="LDAU01000040">
    <property type="protein sequence ID" value="KRX10157.1"/>
    <property type="molecule type" value="Genomic_DNA"/>
</dbReference>